<keyword evidence="1" id="KW-0863">Zinc-finger</keyword>
<evidence type="ECO:0000313" key="5">
    <source>
        <dbReference type="Proteomes" id="UP001166286"/>
    </source>
</evidence>
<feature type="region of interest" description="Disordered" evidence="2">
    <location>
        <begin position="553"/>
        <end position="577"/>
    </location>
</feature>
<dbReference type="PROSITE" id="PS00028">
    <property type="entry name" value="ZINC_FINGER_C2H2_1"/>
    <property type="match status" value="1"/>
</dbReference>
<protein>
    <recommendedName>
        <fullName evidence="3">C2H2-type domain-containing protein</fullName>
    </recommendedName>
</protein>
<dbReference type="InterPro" id="IPR039970">
    <property type="entry name" value="TF_Grauzone"/>
</dbReference>
<dbReference type="SMART" id="SM00355">
    <property type="entry name" value="ZnF_C2H2"/>
    <property type="match status" value="3"/>
</dbReference>
<feature type="compositionally biased region" description="Polar residues" evidence="2">
    <location>
        <begin position="411"/>
        <end position="424"/>
    </location>
</feature>
<dbReference type="EMBL" id="JAFEKC020000014">
    <property type="protein sequence ID" value="KAK0511037.1"/>
    <property type="molecule type" value="Genomic_DNA"/>
</dbReference>
<feature type="region of interest" description="Disordered" evidence="2">
    <location>
        <begin position="257"/>
        <end position="311"/>
    </location>
</feature>
<dbReference type="Gene3D" id="3.30.160.60">
    <property type="entry name" value="Classic Zinc Finger"/>
    <property type="match status" value="1"/>
</dbReference>
<accession>A0AA39QXG4</accession>
<evidence type="ECO:0000313" key="4">
    <source>
        <dbReference type="EMBL" id="KAK0511037.1"/>
    </source>
</evidence>
<feature type="compositionally biased region" description="Polar residues" evidence="2">
    <location>
        <begin position="280"/>
        <end position="292"/>
    </location>
</feature>
<evidence type="ECO:0000256" key="2">
    <source>
        <dbReference type="SAM" id="MobiDB-lite"/>
    </source>
</evidence>
<feature type="compositionally biased region" description="Acidic residues" evidence="2">
    <location>
        <begin position="564"/>
        <end position="577"/>
    </location>
</feature>
<dbReference type="PANTHER" id="PTHR23225:SF2">
    <property type="entry name" value="AT09679P-RELATED"/>
    <property type="match status" value="1"/>
</dbReference>
<gene>
    <name evidence="4" type="ORF">JMJ35_006589</name>
</gene>
<dbReference type="InterPro" id="IPR013087">
    <property type="entry name" value="Znf_C2H2_type"/>
</dbReference>
<proteinExistence type="predicted"/>
<dbReference type="GO" id="GO:0003700">
    <property type="term" value="F:DNA-binding transcription factor activity"/>
    <property type="evidence" value="ECO:0007669"/>
    <property type="project" value="InterPro"/>
</dbReference>
<keyword evidence="1" id="KW-0862">Zinc</keyword>
<organism evidence="4 5">
    <name type="scientific">Cladonia borealis</name>
    <dbReference type="NCBI Taxonomy" id="184061"/>
    <lineage>
        <taxon>Eukaryota</taxon>
        <taxon>Fungi</taxon>
        <taxon>Dikarya</taxon>
        <taxon>Ascomycota</taxon>
        <taxon>Pezizomycotina</taxon>
        <taxon>Lecanoromycetes</taxon>
        <taxon>OSLEUM clade</taxon>
        <taxon>Lecanoromycetidae</taxon>
        <taxon>Lecanorales</taxon>
        <taxon>Lecanorineae</taxon>
        <taxon>Cladoniaceae</taxon>
        <taxon>Cladonia</taxon>
    </lineage>
</organism>
<feature type="region of interest" description="Disordered" evidence="2">
    <location>
        <begin position="411"/>
        <end position="436"/>
    </location>
</feature>
<feature type="domain" description="C2H2-type" evidence="3">
    <location>
        <begin position="333"/>
        <end position="357"/>
    </location>
</feature>
<reference evidence="4" key="1">
    <citation type="submission" date="2023-03" db="EMBL/GenBank/DDBJ databases">
        <title>Complete genome of Cladonia borealis.</title>
        <authorList>
            <person name="Park H."/>
        </authorList>
    </citation>
    <scope>NUCLEOTIDE SEQUENCE</scope>
    <source>
        <strain evidence="4">ANT050790</strain>
    </source>
</reference>
<evidence type="ECO:0000256" key="1">
    <source>
        <dbReference type="PROSITE-ProRule" id="PRU00042"/>
    </source>
</evidence>
<dbReference type="PANTHER" id="PTHR23225">
    <property type="entry name" value="ZINC FINGER PROTEIN"/>
    <property type="match status" value="1"/>
</dbReference>
<keyword evidence="5" id="KW-1185">Reference proteome</keyword>
<name>A0AA39QXG4_9LECA</name>
<sequence length="577" mass="64618">MGAVCPFPEPFEPYEPLVFGEYSENDWSPSDSQESLDEAMTRFGLTESGEQSFYRSPGMGSCVESSDSGSYLDAPNAWQMDSQDWHPRNGPLYELKIPSKASACGGWPHFDHETSCSGVGSLSPYTTDSRSEVGGTYTQNHSPWDRLSISSIPFGSLPHFHTHGSYHTSTSTAVISPQELQHHPDDYLEVSSPKTELQGMGVGQSYYPGDVAVYAQHENSDDYCHKDEGIGSSIQSMKEESAAASVKDEDDMEEDAVYDDDEEWRPEVEKQGHVRRLSRRSTATKNPTNGATKRSHRNKFATSQAPRPTRIAKKAQKAPIIHHQSNRNGANMLPCTHCSQRFPSDSTLKKHILASHTRPFICTFHNYGCDSTVGSKNEWKRHINVQHMHLETWRCDIGTCAAPACAPDDLQQNGSRISSSQTASIAGPLDNAAPQHHDFDRKDLFTQHMKRMHSPAASASRADKNTFEASIEDAQKRCYLKLREPPVNTICPFCPDHPAFESWDDRIEHVGKHLEKNDVDRAKEIEDPVLMKWLREAGYVLPKGSGWKLIDTGKKKKRTIKKEEDDEGDEDAEGEYE</sequence>
<dbReference type="PROSITE" id="PS50157">
    <property type="entry name" value="ZINC_FINGER_C2H2_2"/>
    <property type="match status" value="1"/>
</dbReference>
<comment type="caution">
    <text evidence="4">The sequence shown here is derived from an EMBL/GenBank/DDBJ whole genome shotgun (WGS) entry which is preliminary data.</text>
</comment>
<keyword evidence="1" id="KW-0479">Metal-binding</keyword>
<dbReference type="Proteomes" id="UP001166286">
    <property type="component" value="Unassembled WGS sequence"/>
</dbReference>
<dbReference type="GO" id="GO:0008270">
    <property type="term" value="F:zinc ion binding"/>
    <property type="evidence" value="ECO:0007669"/>
    <property type="project" value="UniProtKB-KW"/>
</dbReference>
<evidence type="ECO:0000259" key="3">
    <source>
        <dbReference type="PROSITE" id="PS50157"/>
    </source>
</evidence>
<dbReference type="AlphaFoldDB" id="A0AA39QXG4"/>